<gene>
    <name evidence="1" type="ORF">ACFFGT_20065</name>
</gene>
<evidence type="ECO:0000313" key="1">
    <source>
        <dbReference type="EMBL" id="MFC0516513.1"/>
    </source>
</evidence>
<dbReference type="NCBIfam" id="TIGR03187">
    <property type="entry name" value="DGQHR"/>
    <property type="match status" value="1"/>
</dbReference>
<organism evidence="1 2">
    <name type="scientific">Mucilaginibacter angelicae</name>
    <dbReference type="NCBI Taxonomy" id="869718"/>
    <lineage>
        <taxon>Bacteria</taxon>
        <taxon>Pseudomonadati</taxon>
        <taxon>Bacteroidota</taxon>
        <taxon>Sphingobacteriia</taxon>
        <taxon>Sphingobacteriales</taxon>
        <taxon>Sphingobacteriaceae</taxon>
        <taxon>Mucilaginibacter</taxon>
    </lineage>
</organism>
<comment type="caution">
    <text evidence="1">The sequence shown here is derived from an EMBL/GenBank/DDBJ whole genome shotgun (WGS) entry which is preliminary data.</text>
</comment>
<dbReference type="InterPro" id="IPR017642">
    <property type="entry name" value="DNA_S_mod_DndB"/>
</dbReference>
<dbReference type="InterPro" id="IPR017601">
    <property type="entry name" value="DGQHR-contain_dom"/>
</dbReference>
<accession>A0ABV6LAP8</accession>
<sequence>MTEELRAKFFENLITGDEISQLLRLKKLDSYKESFNNGAAIIEDKLKEGWEVDVILKSKTKLSKPKPNDTLFKDKVWSLFARLGFKFLNKESFNLSCDKKDLSAVHNIDIFAKDDETVLIIDCQSSIKNSVSSFDEHLEQIKYKKAGLIATILALYPGAKPKFKYILATRNIGISQEDEAALNKIDGIHFSEEVIDYYDSLQSQLGLAARYQLLGSLFAGQDIPDLENKIPAIEGKMGGHTYYSFSIEPEKLLKIGYVLHRNKAHENMMPTYQRLIKKARLKEIHKFIEEEAGYFPNSVIINIVSTKGSLVFERASNQVPDSISRIGILHLPKKYRSAYIIDGQHRLYGYANSKYRNTNTIPVVALVNLDRSDQVKLFMQINENQKPVSKDLRNTLDADLLWDSESYIDQIKALKSRIAIKLGEDRRSPLYDKISIGEDKKSISTQQIGIALSKSDFLGKVKAKEIEKVGTFYTGHLNKAFQNISDFLIKSFGYLKDELSDLWNQEGNIIVINKGIYGIVMILNDCVNHLIKHEMIDQSSSMKDIFDEIKPYLDSVIKFYRELNESQINELKSAYGMPGDAKYWRTLQLAVRKDYPEIFFIGLDDYLKKEEKENNETAFLYIREIENEYLKVVVRQKLEDEFGKAWFKKGVPEKIYSDAIALAAKKNREIDNEDEEKEPWDQLHLIDYREIILKNWQKLFEGTFTKPGEEKISGGKEAKTKWVVELNRIRNENSHTYYVTSEELSFIEEIHDWLIKSSST</sequence>
<protein>
    <submittedName>
        <fullName evidence="1">DGQHR domain-containing protein</fullName>
    </submittedName>
</protein>
<name>A0ABV6LAP8_9SPHI</name>
<keyword evidence="2" id="KW-1185">Reference proteome</keyword>
<dbReference type="RefSeq" id="WP_377024293.1">
    <property type="nucleotide sequence ID" value="NZ_JBHLTS010000061.1"/>
</dbReference>
<dbReference type="EMBL" id="JBHLTS010000061">
    <property type="protein sequence ID" value="MFC0516513.1"/>
    <property type="molecule type" value="Genomic_DNA"/>
</dbReference>
<dbReference type="CDD" id="cd16413">
    <property type="entry name" value="DGQHR_domain"/>
    <property type="match status" value="1"/>
</dbReference>
<evidence type="ECO:0000313" key="2">
    <source>
        <dbReference type="Proteomes" id="UP001589828"/>
    </source>
</evidence>
<dbReference type="Pfam" id="PF14072">
    <property type="entry name" value="DndB"/>
    <property type="match status" value="1"/>
</dbReference>
<reference evidence="1 2" key="1">
    <citation type="submission" date="2024-09" db="EMBL/GenBank/DDBJ databases">
        <authorList>
            <person name="Sun Q."/>
            <person name="Mori K."/>
        </authorList>
    </citation>
    <scope>NUCLEOTIDE SEQUENCE [LARGE SCALE GENOMIC DNA]</scope>
    <source>
        <strain evidence="1 2">NCAIM B.02415</strain>
    </source>
</reference>
<dbReference type="Proteomes" id="UP001589828">
    <property type="component" value="Unassembled WGS sequence"/>
</dbReference>
<proteinExistence type="predicted"/>